<dbReference type="GO" id="GO:0090071">
    <property type="term" value="P:negative regulation of ribosome biogenesis"/>
    <property type="evidence" value="ECO:0007669"/>
    <property type="project" value="UniProtKB-UniRule"/>
</dbReference>
<keyword evidence="2" id="KW-0963">Cytoplasm</keyword>
<comment type="subcellular location">
    <subcellularLocation>
        <location evidence="2">Cytoplasm</location>
    </subcellularLocation>
</comment>
<evidence type="ECO:0000256" key="2">
    <source>
        <dbReference type="HAMAP-Rule" id="MF_01477"/>
    </source>
</evidence>
<dbReference type="PANTHER" id="PTHR21043:SF0">
    <property type="entry name" value="MITOCHONDRIAL ASSEMBLY OF RIBOSOMAL LARGE SUBUNIT PROTEIN 1"/>
    <property type="match status" value="1"/>
</dbReference>
<dbReference type="GO" id="GO:0005737">
    <property type="term" value="C:cytoplasm"/>
    <property type="evidence" value="ECO:0007669"/>
    <property type="project" value="UniProtKB-SubCell"/>
</dbReference>
<comment type="similarity">
    <text evidence="1 2">Belongs to the Iojap/RsfS family.</text>
</comment>
<protein>
    <recommendedName>
        <fullName evidence="2">Ribosomal silencing factor RsfS</fullName>
    </recommendedName>
</protein>
<accession>A0A5C1QGK8</accession>
<proteinExistence type="inferred from homology"/>
<dbReference type="HAMAP" id="MF_01477">
    <property type="entry name" value="Iojap_RsfS"/>
    <property type="match status" value="1"/>
</dbReference>
<dbReference type="OrthoDB" id="9793681at2"/>
<dbReference type="InterPro" id="IPR043519">
    <property type="entry name" value="NT_sf"/>
</dbReference>
<dbReference type="Proteomes" id="UP000323824">
    <property type="component" value="Chromosome"/>
</dbReference>
<dbReference type="GO" id="GO:0042256">
    <property type="term" value="P:cytosolic ribosome assembly"/>
    <property type="evidence" value="ECO:0007669"/>
    <property type="project" value="UniProtKB-UniRule"/>
</dbReference>
<reference evidence="3 4" key="1">
    <citation type="submission" date="2019-02" db="EMBL/GenBank/DDBJ databases">
        <authorList>
            <person name="Fomenkov A."/>
            <person name="Dubinina G."/>
            <person name="Grabovich M."/>
            <person name="Vincze T."/>
            <person name="Roberts R.J."/>
        </authorList>
    </citation>
    <scope>NUCLEOTIDE SEQUENCE [LARGE SCALE GENOMIC DNA]</scope>
    <source>
        <strain evidence="3 4">P</strain>
    </source>
</reference>
<dbReference type="NCBIfam" id="TIGR00090">
    <property type="entry name" value="rsfS_iojap_ybeB"/>
    <property type="match status" value="1"/>
</dbReference>
<organism evidence="3 4">
    <name type="scientific">Thiospirochaeta perfilievii</name>
    <dbReference type="NCBI Taxonomy" id="252967"/>
    <lineage>
        <taxon>Bacteria</taxon>
        <taxon>Pseudomonadati</taxon>
        <taxon>Spirochaetota</taxon>
        <taxon>Spirochaetia</taxon>
        <taxon>Spirochaetales</taxon>
        <taxon>Spirochaetaceae</taxon>
        <taxon>Thiospirochaeta</taxon>
    </lineage>
</organism>
<dbReference type="KEGG" id="sper:EW093_16455"/>
<evidence type="ECO:0000256" key="1">
    <source>
        <dbReference type="ARBA" id="ARBA00010574"/>
    </source>
</evidence>
<dbReference type="RefSeq" id="WP_149569443.1">
    <property type="nucleotide sequence ID" value="NZ_CP035807.1"/>
</dbReference>
<dbReference type="GO" id="GO:0043023">
    <property type="term" value="F:ribosomal large subunit binding"/>
    <property type="evidence" value="ECO:0007669"/>
    <property type="project" value="TreeGrafter"/>
</dbReference>
<sequence>MENVVINDVLTLAKEIEGLKGSNTLALNLMEHCSWTSYFIITTCSSNAHLKGVVNEIRGKIHSMGYSIKQNRKNTGDSNWVLLDCGDFIIHLMNDELREYYNLEELWKDSEVVYSSSSNVS</sequence>
<dbReference type="EMBL" id="CP035807">
    <property type="protein sequence ID" value="QEN06210.1"/>
    <property type="molecule type" value="Genomic_DNA"/>
</dbReference>
<reference evidence="3 4" key="2">
    <citation type="submission" date="2019-09" db="EMBL/GenBank/DDBJ databases">
        <title>Complete Genome Sequence and Methylome Analysis of free living Spirochaetas.</title>
        <authorList>
            <person name="Leshcheva N."/>
            <person name="Mikheeva N."/>
        </authorList>
    </citation>
    <scope>NUCLEOTIDE SEQUENCE [LARGE SCALE GENOMIC DNA]</scope>
    <source>
        <strain evidence="3 4">P</strain>
    </source>
</reference>
<comment type="subunit">
    <text evidence="2">Interacts with ribosomal protein uL14 (rplN).</text>
</comment>
<dbReference type="InterPro" id="IPR004394">
    <property type="entry name" value="Iojap/RsfS/C7orf30"/>
</dbReference>
<dbReference type="Gene3D" id="3.30.460.10">
    <property type="entry name" value="Beta Polymerase, domain 2"/>
    <property type="match status" value="1"/>
</dbReference>
<keyword evidence="2" id="KW-0678">Repressor</keyword>
<comment type="function">
    <text evidence="2">Functions as a ribosomal silencing factor. Interacts with ribosomal protein uL14 (rplN), blocking formation of intersubunit bridge B8. Prevents association of the 30S and 50S ribosomal subunits and the formation of functional ribosomes, thus repressing translation.</text>
</comment>
<evidence type="ECO:0000313" key="3">
    <source>
        <dbReference type="EMBL" id="QEN06210.1"/>
    </source>
</evidence>
<dbReference type="Pfam" id="PF02410">
    <property type="entry name" value="RsfS"/>
    <property type="match status" value="1"/>
</dbReference>
<dbReference type="SUPFAM" id="SSF81301">
    <property type="entry name" value="Nucleotidyltransferase"/>
    <property type="match status" value="1"/>
</dbReference>
<dbReference type="PANTHER" id="PTHR21043">
    <property type="entry name" value="IOJAP SUPERFAMILY ORTHOLOG"/>
    <property type="match status" value="1"/>
</dbReference>
<evidence type="ECO:0000313" key="4">
    <source>
        <dbReference type="Proteomes" id="UP000323824"/>
    </source>
</evidence>
<dbReference type="GO" id="GO:0017148">
    <property type="term" value="P:negative regulation of translation"/>
    <property type="evidence" value="ECO:0007669"/>
    <property type="project" value="UniProtKB-UniRule"/>
</dbReference>
<keyword evidence="4" id="KW-1185">Reference proteome</keyword>
<dbReference type="AlphaFoldDB" id="A0A5C1QGK8"/>
<keyword evidence="2" id="KW-0810">Translation regulation</keyword>
<gene>
    <name evidence="2 3" type="primary">rsfS</name>
    <name evidence="3" type="ORF">EW093_16455</name>
</gene>
<name>A0A5C1QGK8_9SPIO</name>